<dbReference type="NCBIfam" id="TIGR01023">
    <property type="entry name" value="rpmG_bact"/>
    <property type="match status" value="1"/>
</dbReference>
<dbReference type="InterPro" id="IPR011332">
    <property type="entry name" value="Ribosomal_zn-bd"/>
</dbReference>
<proteinExistence type="inferred from homology"/>
<dbReference type="EMBL" id="METD01000001">
    <property type="protein sequence ID" value="OGB73388.1"/>
    <property type="molecule type" value="Genomic_DNA"/>
</dbReference>
<comment type="caution">
    <text evidence="6">The sequence shown here is derived from an EMBL/GenBank/DDBJ whole genome shotgun (WGS) entry which is preliminary data.</text>
</comment>
<name>A0A1F4NQ23_UNCK3</name>
<dbReference type="GO" id="GO:0005840">
    <property type="term" value="C:ribosome"/>
    <property type="evidence" value="ECO:0007669"/>
    <property type="project" value="UniProtKB-KW"/>
</dbReference>
<dbReference type="Pfam" id="PF00471">
    <property type="entry name" value="Ribosomal_L33"/>
    <property type="match status" value="1"/>
</dbReference>
<comment type="similarity">
    <text evidence="1 5">Belongs to the bacterial ribosomal protein bL33 family.</text>
</comment>
<evidence type="ECO:0000256" key="1">
    <source>
        <dbReference type="ARBA" id="ARBA00007596"/>
    </source>
</evidence>
<dbReference type="SUPFAM" id="SSF57829">
    <property type="entry name" value="Zn-binding ribosomal proteins"/>
    <property type="match status" value="1"/>
</dbReference>
<evidence type="ECO:0000313" key="7">
    <source>
        <dbReference type="Proteomes" id="UP000178085"/>
    </source>
</evidence>
<accession>A0A1F4NQ23</accession>
<dbReference type="NCBIfam" id="NF001764">
    <property type="entry name" value="PRK00504.1"/>
    <property type="match status" value="1"/>
</dbReference>
<organism evidence="6 7">
    <name type="scientific">candidate division Kazan bacterium RIFCSPLOWO2_01_FULL_45_19</name>
    <dbReference type="NCBI Taxonomy" id="1798538"/>
    <lineage>
        <taxon>Bacteria</taxon>
        <taxon>Bacteria division Kazan-3B-28</taxon>
    </lineage>
</organism>
<dbReference type="GO" id="GO:0005737">
    <property type="term" value="C:cytoplasm"/>
    <property type="evidence" value="ECO:0007669"/>
    <property type="project" value="UniProtKB-ARBA"/>
</dbReference>
<reference evidence="6 7" key="1">
    <citation type="journal article" date="2016" name="Nat. Commun.">
        <title>Thousands of microbial genomes shed light on interconnected biogeochemical processes in an aquifer system.</title>
        <authorList>
            <person name="Anantharaman K."/>
            <person name="Brown C.T."/>
            <person name="Hug L.A."/>
            <person name="Sharon I."/>
            <person name="Castelle C.J."/>
            <person name="Probst A.J."/>
            <person name="Thomas B.C."/>
            <person name="Singh A."/>
            <person name="Wilkins M.J."/>
            <person name="Karaoz U."/>
            <person name="Brodie E.L."/>
            <person name="Williams K.H."/>
            <person name="Hubbard S.S."/>
            <person name="Banfield J.F."/>
        </authorList>
    </citation>
    <scope>NUCLEOTIDE SEQUENCE [LARGE SCALE GENOMIC DNA]</scope>
</reference>
<sequence length="60" mass="7166">MAQKGKVQKKIKRPIIKLMCTECKRASYSTRKNPKNTPDRLERKKFCRLCKKTTEHKETK</sequence>
<evidence type="ECO:0000256" key="4">
    <source>
        <dbReference type="ARBA" id="ARBA00035176"/>
    </source>
</evidence>
<dbReference type="GO" id="GO:1990904">
    <property type="term" value="C:ribonucleoprotein complex"/>
    <property type="evidence" value="ECO:0007669"/>
    <property type="project" value="UniProtKB-KW"/>
</dbReference>
<dbReference type="InterPro" id="IPR018264">
    <property type="entry name" value="Ribosomal_bL33_CS"/>
</dbReference>
<keyword evidence="2 5" id="KW-0689">Ribosomal protein</keyword>
<evidence type="ECO:0000256" key="2">
    <source>
        <dbReference type="ARBA" id="ARBA00022980"/>
    </source>
</evidence>
<dbReference type="Proteomes" id="UP000178085">
    <property type="component" value="Unassembled WGS sequence"/>
</dbReference>
<protein>
    <recommendedName>
        <fullName evidence="4 5">Large ribosomal subunit protein bL33</fullName>
    </recommendedName>
</protein>
<evidence type="ECO:0000256" key="3">
    <source>
        <dbReference type="ARBA" id="ARBA00023274"/>
    </source>
</evidence>
<dbReference type="HAMAP" id="MF_00294">
    <property type="entry name" value="Ribosomal_bL33"/>
    <property type="match status" value="1"/>
</dbReference>
<dbReference type="PANTHER" id="PTHR43168:SF2">
    <property type="entry name" value="LARGE RIBOSOMAL SUBUNIT PROTEIN BL33C"/>
    <property type="match status" value="1"/>
</dbReference>
<dbReference type="Gene3D" id="2.20.28.120">
    <property type="entry name" value="Ribosomal protein L33"/>
    <property type="match status" value="1"/>
</dbReference>
<dbReference type="AlphaFoldDB" id="A0A1F4NQ23"/>
<dbReference type="GO" id="GO:0006412">
    <property type="term" value="P:translation"/>
    <property type="evidence" value="ECO:0007669"/>
    <property type="project" value="UniProtKB-UniRule"/>
</dbReference>
<dbReference type="InterPro" id="IPR001705">
    <property type="entry name" value="Ribosomal_bL33"/>
</dbReference>
<dbReference type="NCBIfam" id="NF001860">
    <property type="entry name" value="PRK00595.1"/>
    <property type="match status" value="1"/>
</dbReference>
<dbReference type="GO" id="GO:0003735">
    <property type="term" value="F:structural constituent of ribosome"/>
    <property type="evidence" value="ECO:0007669"/>
    <property type="project" value="InterPro"/>
</dbReference>
<evidence type="ECO:0000256" key="5">
    <source>
        <dbReference type="HAMAP-Rule" id="MF_00294"/>
    </source>
</evidence>
<gene>
    <name evidence="5" type="primary">rpmG</name>
    <name evidence="6" type="ORF">A3K51_00730</name>
</gene>
<dbReference type="PANTHER" id="PTHR43168">
    <property type="entry name" value="50S RIBOSOMAL PROTEIN L33, CHLOROPLASTIC"/>
    <property type="match status" value="1"/>
</dbReference>
<keyword evidence="3 5" id="KW-0687">Ribonucleoprotein</keyword>
<dbReference type="InterPro" id="IPR038584">
    <property type="entry name" value="Ribosomal_bL33_sf"/>
</dbReference>
<evidence type="ECO:0000313" key="6">
    <source>
        <dbReference type="EMBL" id="OGB73388.1"/>
    </source>
</evidence>
<dbReference type="PROSITE" id="PS00582">
    <property type="entry name" value="RIBOSOMAL_L33"/>
    <property type="match status" value="1"/>
</dbReference>